<evidence type="ECO:0000313" key="1">
    <source>
        <dbReference type="EMBL" id="TQF07923.1"/>
    </source>
</evidence>
<reference evidence="1 2" key="1">
    <citation type="submission" date="2019-06" db="EMBL/GenBank/DDBJ databases">
        <title>Description of Kitasatospora acidophila sp. nov. isolated from pine grove soil, and reclassification of Streptomyces novaecaesareae to Kitasatospora novaeceasareae comb. nov.</title>
        <authorList>
            <person name="Kim M.J."/>
        </authorList>
    </citation>
    <scope>NUCLEOTIDE SEQUENCE [LARGE SCALE GENOMIC DNA]</scope>
    <source>
        <strain evidence="1 2">MMS16-CNU292</strain>
    </source>
</reference>
<evidence type="ECO:0000313" key="2">
    <source>
        <dbReference type="Proteomes" id="UP000319103"/>
    </source>
</evidence>
<proteinExistence type="predicted"/>
<accession>A0A540WFV8</accession>
<name>A0A540WFV8_9ACTN</name>
<organism evidence="1 2">
    <name type="scientific">Kitasatospora acidiphila</name>
    <dbReference type="NCBI Taxonomy" id="2567942"/>
    <lineage>
        <taxon>Bacteria</taxon>
        <taxon>Bacillati</taxon>
        <taxon>Actinomycetota</taxon>
        <taxon>Actinomycetes</taxon>
        <taxon>Kitasatosporales</taxon>
        <taxon>Streptomycetaceae</taxon>
        <taxon>Kitasatospora</taxon>
    </lineage>
</organism>
<sequence>MPEREAQESWLAQEGGITAETARLALDAGEPEAAVEFLEQGRAVLWSRALASRSDLREVAVADPDLAARLLAVRDELEQLAARLEDDPAGELGVQAARTYGPDLDRDLMADLLHAEELRHAGDFDGMLAVLREIAQADDPWFVAAAESG</sequence>
<gene>
    <name evidence="1" type="ORF">E6W39_00865</name>
</gene>
<feature type="non-terminal residue" evidence="1">
    <location>
        <position position="149"/>
    </location>
</feature>
<keyword evidence="2" id="KW-1185">Reference proteome</keyword>
<comment type="caution">
    <text evidence="1">The sequence shown here is derived from an EMBL/GenBank/DDBJ whole genome shotgun (WGS) entry which is preliminary data.</text>
</comment>
<dbReference type="AlphaFoldDB" id="A0A540WFV8"/>
<protein>
    <submittedName>
        <fullName evidence="1">Uncharacterized protein</fullName>
    </submittedName>
</protein>
<dbReference type="Proteomes" id="UP000319103">
    <property type="component" value="Unassembled WGS sequence"/>
</dbReference>
<dbReference type="EMBL" id="VIGB01000002">
    <property type="protein sequence ID" value="TQF07923.1"/>
    <property type="molecule type" value="Genomic_DNA"/>
</dbReference>